<feature type="compositionally biased region" description="Polar residues" evidence="1">
    <location>
        <begin position="91"/>
        <end position="104"/>
    </location>
</feature>
<gene>
    <name evidence="2" type="ORF">PG993_008489</name>
</gene>
<organism evidence="2 3">
    <name type="scientific">Apiospora rasikravindrae</name>
    <dbReference type="NCBI Taxonomy" id="990691"/>
    <lineage>
        <taxon>Eukaryota</taxon>
        <taxon>Fungi</taxon>
        <taxon>Dikarya</taxon>
        <taxon>Ascomycota</taxon>
        <taxon>Pezizomycotina</taxon>
        <taxon>Sordariomycetes</taxon>
        <taxon>Xylariomycetidae</taxon>
        <taxon>Amphisphaeriales</taxon>
        <taxon>Apiosporaceae</taxon>
        <taxon>Apiospora</taxon>
    </lineage>
</organism>
<feature type="region of interest" description="Disordered" evidence="1">
    <location>
        <begin position="89"/>
        <end position="113"/>
    </location>
</feature>
<comment type="caution">
    <text evidence="2">The sequence shown here is derived from an EMBL/GenBank/DDBJ whole genome shotgun (WGS) entry which is preliminary data.</text>
</comment>
<name>A0ABR1T0H9_9PEZI</name>
<evidence type="ECO:0000256" key="1">
    <source>
        <dbReference type="SAM" id="MobiDB-lite"/>
    </source>
</evidence>
<accession>A0ABR1T0H9</accession>
<reference evidence="2 3" key="1">
    <citation type="submission" date="2023-01" db="EMBL/GenBank/DDBJ databases">
        <title>Analysis of 21 Apiospora genomes using comparative genomics revels a genus with tremendous synthesis potential of carbohydrate active enzymes and secondary metabolites.</title>
        <authorList>
            <person name="Sorensen T."/>
        </authorList>
    </citation>
    <scope>NUCLEOTIDE SEQUENCE [LARGE SCALE GENOMIC DNA]</scope>
    <source>
        <strain evidence="2 3">CBS 33761</strain>
    </source>
</reference>
<evidence type="ECO:0000313" key="2">
    <source>
        <dbReference type="EMBL" id="KAK8040078.1"/>
    </source>
</evidence>
<dbReference type="EMBL" id="JAQQWK010000006">
    <property type="protein sequence ID" value="KAK8040078.1"/>
    <property type="molecule type" value="Genomic_DNA"/>
</dbReference>
<protein>
    <submittedName>
        <fullName evidence="2">Uncharacterized protein</fullName>
    </submittedName>
</protein>
<proteinExistence type="predicted"/>
<keyword evidence="3" id="KW-1185">Reference proteome</keyword>
<evidence type="ECO:0000313" key="3">
    <source>
        <dbReference type="Proteomes" id="UP001444661"/>
    </source>
</evidence>
<sequence length="113" mass="12370">MNGGRLVGLSDTGPYPASQFISYNGYDVLACVQDGGLIHTVIAELAALHINQKAQTAHPDEIDIVIKAEVMKDDQDNFSGWAVLIRPETMPGSNRTATKSNHQSKQQKRRAHN</sequence>
<dbReference type="Proteomes" id="UP001444661">
    <property type="component" value="Unassembled WGS sequence"/>
</dbReference>